<dbReference type="RefSeq" id="WP_188438090.1">
    <property type="nucleotide sequence ID" value="NZ_BMCM01000007.1"/>
</dbReference>
<dbReference type="PANTHER" id="PTHR36115:SF4">
    <property type="entry name" value="MEMBRANE PROTEIN"/>
    <property type="match status" value="1"/>
</dbReference>
<evidence type="ECO:0000256" key="8">
    <source>
        <dbReference type="SAM" id="Phobius"/>
    </source>
</evidence>
<dbReference type="EMBL" id="BMCM01000007">
    <property type="protein sequence ID" value="GGD90022.1"/>
    <property type="molecule type" value="Genomic_DNA"/>
</dbReference>
<keyword evidence="5 8" id="KW-1133">Transmembrane helix</keyword>
<evidence type="ECO:0000256" key="5">
    <source>
        <dbReference type="ARBA" id="ARBA00022989"/>
    </source>
</evidence>
<feature type="transmembrane region" description="Helical" evidence="8">
    <location>
        <begin position="54"/>
        <end position="78"/>
    </location>
</feature>
<dbReference type="CDD" id="cd00060">
    <property type="entry name" value="FHA"/>
    <property type="match status" value="1"/>
</dbReference>
<dbReference type="InterPro" id="IPR051791">
    <property type="entry name" value="Pra-immunoreactive"/>
</dbReference>
<gene>
    <name evidence="10" type="ORF">GCM10007269_35790</name>
</gene>
<comment type="subcellular location">
    <subcellularLocation>
        <location evidence="1">Cell membrane</location>
        <topology evidence="1">Multi-pass membrane protein</topology>
    </subcellularLocation>
</comment>
<sequence length="440" mass="46961">MNPRIEGGGGTRDATIWEIEDETEAIEGLDENGRPDPAYAAALGLLPAPLGRRAVALVCDVAIWVIVQLPLWIGAVPLLLKLASGSISPYGFMNHPGFVLALVMAAVTVFLTLVLSVLQLVMHGRSGRTIGKAIVGIRSVNVRTLERPGIGWVLLRYLLLCASNLIPLFGPVLLLLSPLFDSERRRRGLHDKATQIWLIDVKQGLNPYDQKRLRVARKLVKAEPARERSVLPSLATPTDPSQQPAYRPGSRVSAGVIGIARPHTSDERPEIGLPRTTPQPPAASTELGKPVFGGYRQPDDERAVEPARDVAPVESPLPPVEPAPVAAPQPAAIVYFGLRLDTGESVPVTEPLLFGRNPDAALHPGARAVPLDDESKSLSKTHLLVRPVDGGLEVTDCGSTNGSGLARAGVEYVIDAGVPVVTVEGDTIRLGDRSAVVVRV</sequence>
<dbReference type="InterPro" id="IPR010432">
    <property type="entry name" value="RDD"/>
</dbReference>
<dbReference type="SUPFAM" id="SSF49879">
    <property type="entry name" value="SMAD/FHA domain"/>
    <property type="match status" value="1"/>
</dbReference>
<keyword evidence="3" id="KW-0597">Phosphoprotein</keyword>
<feature type="compositionally biased region" description="Polar residues" evidence="7">
    <location>
        <begin position="235"/>
        <end position="244"/>
    </location>
</feature>
<keyword evidence="11" id="KW-1185">Reference proteome</keyword>
<evidence type="ECO:0000256" key="3">
    <source>
        <dbReference type="ARBA" id="ARBA00022553"/>
    </source>
</evidence>
<keyword evidence="6 8" id="KW-0472">Membrane</keyword>
<evidence type="ECO:0000256" key="4">
    <source>
        <dbReference type="ARBA" id="ARBA00022692"/>
    </source>
</evidence>
<evidence type="ECO:0000256" key="7">
    <source>
        <dbReference type="SAM" id="MobiDB-lite"/>
    </source>
</evidence>
<accession>A0ABQ1S4D3</accession>
<feature type="transmembrane region" description="Helical" evidence="8">
    <location>
        <begin position="157"/>
        <end position="180"/>
    </location>
</feature>
<organism evidence="10 11">
    <name type="scientific">Microbacterium murale</name>
    <dbReference type="NCBI Taxonomy" id="1081040"/>
    <lineage>
        <taxon>Bacteria</taxon>
        <taxon>Bacillati</taxon>
        <taxon>Actinomycetota</taxon>
        <taxon>Actinomycetes</taxon>
        <taxon>Micrococcales</taxon>
        <taxon>Microbacteriaceae</taxon>
        <taxon>Microbacterium</taxon>
    </lineage>
</organism>
<evidence type="ECO:0000313" key="11">
    <source>
        <dbReference type="Proteomes" id="UP000629365"/>
    </source>
</evidence>
<feature type="region of interest" description="Disordered" evidence="7">
    <location>
        <begin position="227"/>
        <end position="249"/>
    </location>
</feature>
<dbReference type="InterPro" id="IPR008984">
    <property type="entry name" value="SMAD_FHA_dom_sf"/>
</dbReference>
<keyword evidence="2" id="KW-1003">Cell membrane</keyword>
<feature type="transmembrane region" description="Helical" evidence="8">
    <location>
        <begin position="98"/>
        <end position="122"/>
    </location>
</feature>
<dbReference type="PROSITE" id="PS50006">
    <property type="entry name" value="FHA_DOMAIN"/>
    <property type="match status" value="1"/>
</dbReference>
<feature type="region of interest" description="Disordered" evidence="7">
    <location>
        <begin position="263"/>
        <end position="291"/>
    </location>
</feature>
<protein>
    <recommendedName>
        <fullName evidence="9">FHA domain-containing protein</fullName>
    </recommendedName>
</protein>
<feature type="domain" description="FHA" evidence="9">
    <location>
        <begin position="352"/>
        <end position="410"/>
    </location>
</feature>
<evidence type="ECO:0000259" key="9">
    <source>
        <dbReference type="PROSITE" id="PS50006"/>
    </source>
</evidence>
<comment type="caution">
    <text evidence="10">The sequence shown here is derived from an EMBL/GenBank/DDBJ whole genome shotgun (WGS) entry which is preliminary data.</text>
</comment>
<dbReference type="PANTHER" id="PTHR36115">
    <property type="entry name" value="PROLINE-RICH ANTIGEN HOMOLOG-RELATED"/>
    <property type="match status" value="1"/>
</dbReference>
<dbReference type="InterPro" id="IPR000253">
    <property type="entry name" value="FHA_dom"/>
</dbReference>
<evidence type="ECO:0000313" key="10">
    <source>
        <dbReference type="EMBL" id="GGD90022.1"/>
    </source>
</evidence>
<keyword evidence="4 8" id="KW-0812">Transmembrane</keyword>
<name>A0ABQ1S4D3_9MICO</name>
<dbReference type="Pfam" id="PF06271">
    <property type="entry name" value="RDD"/>
    <property type="match status" value="1"/>
</dbReference>
<evidence type="ECO:0000256" key="1">
    <source>
        <dbReference type="ARBA" id="ARBA00004651"/>
    </source>
</evidence>
<dbReference type="Proteomes" id="UP000629365">
    <property type="component" value="Unassembled WGS sequence"/>
</dbReference>
<reference evidence="11" key="1">
    <citation type="journal article" date="2019" name="Int. J. Syst. Evol. Microbiol.">
        <title>The Global Catalogue of Microorganisms (GCM) 10K type strain sequencing project: providing services to taxonomists for standard genome sequencing and annotation.</title>
        <authorList>
            <consortium name="The Broad Institute Genomics Platform"/>
            <consortium name="The Broad Institute Genome Sequencing Center for Infectious Disease"/>
            <person name="Wu L."/>
            <person name="Ma J."/>
        </authorList>
    </citation>
    <scope>NUCLEOTIDE SEQUENCE [LARGE SCALE GENOMIC DNA]</scope>
    <source>
        <strain evidence="11">CCM 7640</strain>
    </source>
</reference>
<evidence type="ECO:0000256" key="2">
    <source>
        <dbReference type="ARBA" id="ARBA00022475"/>
    </source>
</evidence>
<dbReference type="Gene3D" id="2.60.200.20">
    <property type="match status" value="1"/>
</dbReference>
<evidence type="ECO:0000256" key="6">
    <source>
        <dbReference type="ARBA" id="ARBA00023136"/>
    </source>
</evidence>
<proteinExistence type="predicted"/>